<gene>
    <name evidence="1" type="ORF">A2671_00510</name>
</gene>
<proteinExistence type="predicted"/>
<dbReference type="EMBL" id="MFKQ01000033">
    <property type="protein sequence ID" value="OGG47010.1"/>
    <property type="molecule type" value="Genomic_DNA"/>
</dbReference>
<evidence type="ECO:0000313" key="2">
    <source>
        <dbReference type="Proteomes" id="UP000178344"/>
    </source>
</evidence>
<comment type="caution">
    <text evidence="1">The sequence shown here is derived from an EMBL/GenBank/DDBJ whole genome shotgun (WGS) entry which is preliminary data.</text>
</comment>
<organism evidence="1 2">
    <name type="scientific">Candidatus Kaiserbacteria bacterium RIFCSPHIGHO2_01_FULL_49_13</name>
    <dbReference type="NCBI Taxonomy" id="1798477"/>
    <lineage>
        <taxon>Bacteria</taxon>
        <taxon>Candidatus Kaiseribacteriota</taxon>
    </lineage>
</organism>
<sequence length="74" mass="8635">MNNIHQHNQLKDTAESKDSFDKTIRVYMRDDLPPEARERVLAFVDLVIKIANKEFVCQECLEKHQMTGVQGFTL</sequence>
<evidence type="ECO:0000313" key="1">
    <source>
        <dbReference type="EMBL" id="OGG47010.1"/>
    </source>
</evidence>
<accession>A0A1F6CDF7</accession>
<reference evidence="1 2" key="1">
    <citation type="journal article" date="2016" name="Nat. Commun.">
        <title>Thousands of microbial genomes shed light on interconnected biogeochemical processes in an aquifer system.</title>
        <authorList>
            <person name="Anantharaman K."/>
            <person name="Brown C.T."/>
            <person name="Hug L.A."/>
            <person name="Sharon I."/>
            <person name="Castelle C.J."/>
            <person name="Probst A.J."/>
            <person name="Thomas B.C."/>
            <person name="Singh A."/>
            <person name="Wilkins M.J."/>
            <person name="Karaoz U."/>
            <person name="Brodie E.L."/>
            <person name="Williams K.H."/>
            <person name="Hubbard S.S."/>
            <person name="Banfield J.F."/>
        </authorList>
    </citation>
    <scope>NUCLEOTIDE SEQUENCE [LARGE SCALE GENOMIC DNA]</scope>
</reference>
<name>A0A1F6CDF7_9BACT</name>
<dbReference type="AlphaFoldDB" id="A0A1F6CDF7"/>
<dbReference type="Proteomes" id="UP000178344">
    <property type="component" value="Unassembled WGS sequence"/>
</dbReference>
<protein>
    <submittedName>
        <fullName evidence="1">Uncharacterized protein</fullName>
    </submittedName>
</protein>